<dbReference type="GO" id="GO:0007017">
    <property type="term" value="P:microtubule-based process"/>
    <property type="evidence" value="ECO:0007669"/>
    <property type="project" value="InterPro"/>
</dbReference>
<evidence type="ECO:0000256" key="2">
    <source>
        <dbReference type="ARBA" id="ARBA00022701"/>
    </source>
</evidence>
<evidence type="ECO:0000313" key="7">
    <source>
        <dbReference type="Proteomes" id="UP001209878"/>
    </source>
</evidence>
<proteinExistence type="inferred from homology"/>
<evidence type="ECO:0000256" key="1">
    <source>
        <dbReference type="ARBA" id="ARBA00009636"/>
    </source>
</evidence>
<sequence length="161" mass="18256">MKLYNFITVGQCGNQIGCRFWDIALREHANVNKKGVYDESIGSFFRNVDTRYNDPLNIPIGSGRGKISSLKARAVLIDMEEGVVSEIMKGPLREVFDHKHLITDVSGSGNNWAVGHMEYGPRYHDQISEAIRRSAEFCDCLQCFFVLHSMGGGKCHVTWWR</sequence>
<reference evidence="6" key="1">
    <citation type="journal article" date="2023" name="Mol. Biol. Evol.">
        <title>Third-Generation Sequencing Reveals the Adaptive Role of the Epigenome in Three Deep-Sea Polychaetes.</title>
        <authorList>
            <person name="Perez M."/>
            <person name="Aroh O."/>
            <person name="Sun Y."/>
            <person name="Lan Y."/>
            <person name="Juniper S.K."/>
            <person name="Young C.R."/>
            <person name="Angers B."/>
            <person name="Qian P.Y."/>
        </authorList>
    </citation>
    <scope>NUCLEOTIDE SEQUENCE</scope>
    <source>
        <strain evidence="6">R07B-5</strain>
    </source>
</reference>
<keyword evidence="3" id="KW-0547">Nucleotide-binding</keyword>
<dbReference type="PRINTS" id="PR01161">
    <property type="entry name" value="TUBULIN"/>
</dbReference>
<comment type="caution">
    <text evidence="6">The sequence shown here is derived from an EMBL/GenBank/DDBJ whole genome shotgun (WGS) entry which is preliminary data.</text>
</comment>
<protein>
    <recommendedName>
        <fullName evidence="5">Tubulin/FtsZ GTPase domain-containing protein</fullName>
    </recommendedName>
</protein>
<dbReference type="AlphaFoldDB" id="A0AAD9L1Y3"/>
<feature type="domain" description="Tubulin/FtsZ GTPase" evidence="5">
    <location>
        <begin position="7"/>
        <end position="153"/>
    </location>
</feature>
<dbReference type="InterPro" id="IPR004057">
    <property type="entry name" value="Epsilon_tubulin"/>
</dbReference>
<dbReference type="GO" id="GO:0005874">
    <property type="term" value="C:microtubule"/>
    <property type="evidence" value="ECO:0007669"/>
    <property type="project" value="UniProtKB-KW"/>
</dbReference>
<dbReference type="Pfam" id="PF00091">
    <property type="entry name" value="Tubulin"/>
    <property type="match status" value="1"/>
</dbReference>
<name>A0AAD9L1Y3_RIDPI</name>
<evidence type="ECO:0000313" key="6">
    <source>
        <dbReference type="EMBL" id="KAK2181490.1"/>
    </source>
</evidence>
<dbReference type="Proteomes" id="UP001209878">
    <property type="component" value="Unassembled WGS sequence"/>
</dbReference>
<keyword evidence="2" id="KW-0493">Microtubule</keyword>
<accession>A0AAD9L1Y3</accession>
<dbReference type="PRINTS" id="PR01519">
    <property type="entry name" value="EPSLNTUBULIN"/>
</dbReference>
<dbReference type="PANTHER" id="PTHR11588">
    <property type="entry name" value="TUBULIN"/>
    <property type="match status" value="1"/>
</dbReference>
<evidence type="ECO:0000256" key="3">
    <source>
        <dbReference type="ARBA" id="ARBA00022741"/>
    </source>
</evidence>
<comment type="similarity">
    <text evidence="1">Belongs to the tubulin family.</text>
</comment>
<dbReference type="EMBL" id="JAODUO010000395">
    <property type="protein sequence ID" value="KAK2181490.1"/>
    <property type="molecule type" value="Genomic_DNA"/>
</dbReference>
<evidence type="ECO:0000259" key="5">
    <source>
        <dbReference type="Pfam" id="PF00091"/>
    </source>
</evidence>
<evidence type="ECO:0000256" key="4">
    <source>
        <dbReference type="ARBA" id="ARBA00023134"/>
    </source>
</evidence>
<dbReference type="SUPFAM" id="SSF52490">
    <property type="entry name" value="Tubulin nucleotide-binding domain-like"/>
    <property type="match status" value="1"/>
</dbReference>
<keyword evidence="7" id="KW-1185">Reference proteome</keyword>
<dbReference type="Gene3D" id="3.40.50.1440">
    <property type="entry name" value="Tubulin/FtsZ, GTPase domain"/>
    <property type="match status" value="1"/>
</dbReference>
<keyword evidence="4" id="KW-0342">GTP-binding</keyword>
<dbReference type="InterPro" id="IPR003008">
    <property type="entry name" value="Tubulin_FtsZ_GTPase"/>
</dbReference>
<gene>
    <name evidence="6" type="ORF">NP493_396g02023</name>
</gene>
<dbReference type="InterPro" id="IPR036525">
    <property type="entry name" value="Tubulin/FtsZ_GTPase_sf"/>
</dbReference>
<organism evidence="6 7">
    <name type="scientific">Ridgeia piscesae</name>
    <name type="common">Tubeworm</name>
    <dbReference type="NCBI Taxonomy" id="27915"/>
    <lineage>
        <taxon>Eukaryota</taxon>
        <taxon>Metazoa</taxon>
        <taxon>Spiralia</taxon>
        <taxon>Lophotrochozoa</taxon>
        <taxon>Annelida</taxon>
        <taxon>Polychaeta</taxon>
        <taxon>Sedentaria</taxon>
        <taxon>Canalipalpata</taxon>
        <taxon>Sabellida</taxon>
        <taxon>Siboglinidae</taxon>
        <taxon>Ridgeia</taxon>
    </lineage>
</organism>
<dbReference type="GO" id="GO:0005525">
    <property type="term" value="F:GTP binding"/>
    <property type="evidence" value="ECO:0007669"/>
    <property type="project" value="UniProtKB-KW"/>
</dbReference>
<dbReference type="InterPro" id="IPR000217">
    <property type="entry name" value="Tubulin"/>
</dbReference>